<dbReference type="NCBIfam" id="TIGR01898">
    <property type="entry name" value="cas_TM1791_cmr6"/>
    <property type="match status" value="1"/>
</dbReference>
<dbReference type="InterPro" id="IPR010172">
    <property type="entry name" value="CRISPR-assoc_prot_TM1791"/>
</dbReference>
<name>A0ABM5VNH3_THEA5</name>
<feature type="domain" description="CRISPR type III-associated protein" evidence="3">
    <location>
        <begin position="83"/>
        <end position="260"/>
    </location>
</feature>
<dbReference type="EMBL" id="CP010822">
    <property type="protein sequence ID" value="ALJ91729.1"/>
    <property type="molecule type" value="Genomic_DNA"/>
</dbReference>
<dbReference type="Pfam" id="PF03787">
    <property type="entry name" value="RAMPs"/>
    <property type="match status" value="1"/>
</dbReference>
<reference evidence="5" key="1">
    <citation type="journal article" date="2015" name="PLoS ONE">
        <title>Complete Genome Sequence of Thermus aquaticus Y51MC23.</title>
        <authorList>
            <person name="Brumm P.J."/>
            <person name="Monsma S."/>
            <person name="Keough B."/>
            <person name="Jasinovica S."/>
            <person name="Ferguson E."/>
            <person name="Schoenfeld T."/>
            <person name="Lodes M."/>
            <person name="Mead D.A."/>
        </authorList>
    </citation>
    <scope>NUCLEOTIDE SEQUENCE [LARGE SCALE GENOMIC DNA]</scope>
    <source>
        <strain evidence="5">BAA-2747 / Y51MC23</strain>
    </source>
</reference>
<gene>
    <name evidence="4" type="ORF">TO73_1909</name>
</gene>
<feature type="region of interest" description="Disordered" evidence="2">
    <location>
        <begin position="1"/>
        <end position="20"/>
    </location>
</feature>
<organism evidence="4 5">
    <name type="scientific">Thermus aquaticus (strain ATCC BAA-2747 / Y51MC23)</name>
    <dbReference type="NCBI Taxonomy" id="498848"/>
    <lineage>
        <taxon>Bacteria</taxon>
        <taxon>Thermotogati</taxon>
        <taxon>Deinococcota</taxon>
        <taxon>Deinococci</taxon>
        <taxon>Thermales</taxon>
        <taxon>Thermaceae</taxon>
        <taxon>Thermus</taxon>
    </lineage>
</organism>
<sequence>MNPSGMEKSRRKALQGISLPRDEEPHRGLWLDKFLVSTERKDTEAKRSLVREVAGIPEPKEYQGFFGRYRKALEALGAELREAETLSRLVVGLGGEGVLETSLTLHRTYGVPYIPGSALKGLASRYAHLYLEGEAWRRDLANFQRGEAQAALFGTTEEQGLVVFFDALPLPGKWELHPDILNPHHPAYYRGEGEPPADWDSPTPVPFLSVTGTFLLALAPAPGVDREAARPWLRAAWQILAWALREEGVGAKTSSGYGRMALAEPGVPEAGSGSPAPSSALEGLLTRVRSLSYRDVPHFLTSQAEAILGLSAEEAQALRQALEGKGFLRNREDLKRWLKEHSGLERVYAKLGLA</sequence>
<proteinExistence type="predicted"/>
<dbReference type="PANTHER" id="PTHR39965:SF1">
    <property type="entry name" value="CRISPR SYSTEM CMR SUBUNIT CMR6"/>
    <property type="match status" value="1"/>
</dbReference>
<dbReference type="InterPro" id="IPR005537">
    <property type="entry name" value="RAMP_III_fam"/>
</dbReference>
<evidence type="ECO:0000256" key="2">
    <source>
        <dbReference type="SAM" id="MobiDB-lite"/>
    </source>
</evidence>
<accession>A0ABM5VNH3</accession>
<evidence type="ECO:0000259" key="3">
    <source>
        <dbReference type="Pfam" id="PF03787"/>
    </source>
</evidence>
<dbReference type="Proteomes" id="UP000058660">
    <property type="component" value="Chromosome"/>
</dbReference>
<evidence type="ECO:0000313" key="5">
    <source>
        <dbReference type="Proteomes" id="UP000058660"/>
    </source>
</evidence>
<keyword evidence="1" id="KW-0051">Antiviral defense</keyword>
<protein>
    <submittedName>
        <fullName evidence="4">CRISPR-associated RAMP Cmr6</fullName>
    </submittedName>
</protein>
<dbReference type="PANTHER" id="PTHR39965">
    <property type="entry name" value="CRISPR SYSTEM CMR SUBUNIT CMR6"/>
    <property type="match status" value="1"/>
</dbReference>
<evidence type="ECO:0000313" key="4">
    <source>
        <dbReference type="EMBL" id="ALJ91729.1"/>
    </source>
</evidence>
<evidence type="ECO:0000256" key="1">
    <source>
        <dbReference type="ARBA" id="ARBA00023118"/>
    </source>
</evidence>
<keyword evidence="5" id="KW-1185">Reference proteome</keyword>